<comment type="cofactor">
    <cofactor evidence="1">
        <name>a divalent metal cation</name>
        <dbReference type="ChEBI" id="CHEBI:60240"/>
    </cofactor>
</comment>
<evidence type="ECO:0000313" key="5">
    <source>
        <dbReference type="Proteomes" id="UP000246991"/>
    </source>
</evidence>
<evidence type="ECO:0000256" key="1">
    <source>
        <dbReference type="ARBA" id="ARBA00001968"/>
    </source>
</evidence>
<evidence type="ECO:0000259" key="3">
    <source>
        <dbReference type="Pfam" id="PF13359"/>
    </source>
</evidence>
<dbReference type="Pfam" id="PF13359">
    <property type="entry name" value="DDE_Tnp_4"/>
    <property type="match status" value="1"/>
</dbReference>
<name>A0A317T147_9PEZI</name>
<accession>A0A317T147</accession>
<evidence type="ECO:0000313" key="4">
    <source>
        <dbReference type="EMBL" id="PWW79467.1"/>
    </source>
</evidence>
<dbReference type="InterPro" id="IPR027806">
    <property type="entry name" value="HARBI1_dom"/>
</dbReference>
<reference evidence="4 5" key="1">
    <citation type="submission" date="2018-03" db="EMBL/GenBank/DDBJ databases">
        <title>Genomes of Pezizomycetes fungi and the evolution of truffles.</title>
        <authorList>
            <person name="Murat C."/>
            <person name="Payen T."/>
            <person name="Noel B."/>
            <person name="Kuo A."/>
            <person name="Martin F.M."/>
        </authorList>
    </citation>
    <scope>NUCLEOTIDE SEQUENCE [LARGE SCALE GENOMIC DNA]</scope>
    <source>
        <strain evidence="4">091103-1</strain>
    </source>
</reference>
<feature type="non-terminal residue" evidence="4">
    <location>
        <position position="60"/>
    </location>
</feature>
<comment type="caution">
    <text evidence="4">The sequence shown here is derived from an EMBL/GenBank/DDBJ whole genome shotgun (WGS) entry which is preliminary data.</text>
</comment>
<protein>
    <recommendedName>
        <fullName evidence="3">DDE Tnp4 domain-containing protein</fullName>
    </recommendedName>
</protein>
<feature type="non-terminal residue" evidence="4">
    <location>
        <position position="1"/>
    </location>
</feature>
<dbReference type="STRING" id="42249.A0A317T147"/>
<dbReference type="EMBL" id="PYWC01000008">
    <property type="protein sequence ID" value="PWW79467.1"/>
    <property type="molecule type" value="Genomic_DNA"/>
</dbReference>
<proteinExistence type="predicted"/>
<evidence type="ECO:0000256" key="2">
    <source>
        <dbReference type="ARBA" id="ARBA00022723"/>
    </source>
</evidence>
<keyword evidence="2" id="KW-0479">Metal-binding</keyword>
<organism evidence="4 5">
    <name type="scientific">Tuber magnatum</name>
    <name type="common">white Piedmont truffle</name>
    <dbReference type="NCBI Taxonomy" id="42249"/>
    <lineage>
        <taxon>Eukaryota</taxon>
        <taxon>Fungi</taxon>
        <taxon>Dikarya</taxon>
        <taxon>Ascomycota</taxon>
        <taxon>Pezizomycotina</taxon>
        <taxon>Pezizomycetes</taxon>
        <taxon>Pezizales</taxon>
        <taxon>Tuberaceae</taxon>
        <taxon>Tuber</taxon>
    </lineage>
</organism>
<dbReference type="Proteomes" id="UP000246991">
    <property type="component" value="Unassembled WGS sequence"/>
</dbReference>
<dbReference type="GO" id="GO:0046872">
    <property type="term" value="F:metal ion binding"/>
    <property type="evidence" value="ECO:0007669"/>
    <property type="project" value="UniProtKB-KW"/>
</dbReference>
<dbReference type="OrthoDB" id="5393139at2759"/>
<gene>
    <name evidence="4" type="ORF">C7212DRAFT_121499</name>
</gene>
<sequence length="60" mass="6819">CVAFLDGTDIVLEYSPSYHGETYFNQKKRYSLNLQEICNTKRQFTYITGGYPGSVDDATV</sequence>
<feature type="domain" description="DDE Tnp4" evidence="3">
    <location>
        <begin position="5"/>
        <end position="59"/>
    </location>
</feature>
<dbReference type="AlphaFoldDB" id="A0A317T147"/>
<keyword evidence="5" id="KW-1185">Reference proteome</keyword>